<evidence type="ECO:0000256" key="10">
    <source>
        <dbReference type="RuleBase" id="RU361143"/>
    </source>
</evidence>
<dbReference type="PANTHER" id="PTHR21049">
    <property type="entry name" value="RIBOPHORIN I"/>
    <property type="match status" value="1"/>
</dbReference>
<evidence type="ECO:0000256" key="3">
    <source>
        <dbReference type="ARBA" id="ARBA00004922"/>
    </source>
</evidence>
<evidence type="ECO:0000256" key="2">
    <source>
        <dbReference type="ARBA" id="ARBA00004115"/>
    </source>
</evidence>
<dbReference type="UniPathway" id="UPA00378"/>
<comment type="subcellular location">
    <subcellularLocation>
        <location evidence="2 10">Endoplasmic reticulum membrane</location>
        <topology evidence="2 10">Single-pass type I membrane protein</topology>
    </subcellularLocation>
</comment>
<dbReference type="STRING" id="331657.A0A4U0WUJ0"/>
<evidence type="ECO:0000313" key="11">
    <source>
        <dbReference type="EMBL" id="TKA67302.1"/>
    </source>
</evidence>
<feature type="chain" id="PRO_5021041476" description="Dolichyl-diphosphooligosaccharide--protein glycosyltransferase subunit 1" evidence="10">
    <location>
        <begin position="21"/>
        <end position="163"/>
    </location>
</feature>
<comment type="caution">
    <text evidence="11">The sequence shown here is derived from an EMBL/GenBank/DDBJ whole genome shotgun (WGS) entry which is preliminary data.</text>
</comment>
<dbReference type="GO" id="GO:0018279">
    <property type="term" value="P:protein N-linked glycosylation via asparagine"/>
    <property type="evidence" value="ECO:0007669"/>
    <property type="project" value="TreeGrafter"/>
</dbReference>
<evidence type="ECO:0000256" key="6">
    <source>
        <dbReference type="ARBA" id="ARBA00022729"/>
    </source>
</evidence>
<feature type="non-terminal residue" evidence="11">
    <location>
        <position position="163"/>
    </location>
</feature>
<evidence type="ECO:0000256" key="4">
    <source>
        <dbReference type="ARBA" id="ARBA00008905"/>
    </source>
</evidence>
<dbReference type="OrthoDB" id="310030at2759"/>
<name>A0A4U0WUJ0_9PEZI</name>
<dbReference type="Pfam" id="PF04597">
    <property type="entry name" value="Ribophorin_I"/>
    <property type="match status" value="1"/>
</dbReference>
<organism evidence="11 12">
    <name type="scientific">Cryomyces minteri</name>
    <dbReference type="NCBI Taxonomy" id="331657"/>
    <lineage>
        <taxon>Eukaryota</taxon>
        <taxon>Fungi</taxon>
        <taxon>Dikarya</taxon>
        <taxon>Ascomycota</taxon>
        <taxon>Pezizomycotina</taxon>
        <taxon>Dothideomycetes</taxon>
        <taxon>Dothideomycetes incertae sedis</taxon>
        <taxon>Cryomyces</taxon>
    </lineage>
</organism>
<comment type="pathway">
    <text evidence="3 10">Protein modification; protein glycosylation.</text>
</comment>
<feature type="signal peptide" evidence="10">
    <location>
        <begin position="1"/>
        <end position="20"/>
    </location>
</feature>
<evidence type="ECO:0000256" key="5">
    <source>
        <dbReference type="ARBA" id="ARBA00022692"/>
    </source>
</evidence>
<dbReference type="AlphaFoldDB" id="A0A4U0WUJ0"/>
<accession>A0A4U0WUJ0</accession>
<keyword evidence="8" id="KW-1133">Transmembrane helix</keyword>
<reference evidence="11 12" key="1">
    <citation type="submission" date="2017-03" db="EMBL/GenBank/DDBJ databases">
        <title>Genomes of endolithic fungi from Antarctica.</title>
        <authorList>
            <person name="Coleine C."/>
            <person name="Masonjones S."/>
            <person name="Stajich J.E."/>
        </authorList>
    </citation>
    <scope>NUCLEOTIDE SEQUENCE [LARGE SCALE GENOMIC DNA]</scope>
    <source>
        <strain evidence="11 12">CCFEE 5187</strain>
    </source>
</reference>
<keyword evidence="7 10" id="KW-0256">Endoplasmic reticulum</keyword>
<dbReference type="InterPro" id="IPR007676">
    <property type="entry name" value="Ribophorin_I"/>
</dbReference>
<keyword evidence="6 10" id="KW-0732">Signal</keyword>
<dbReference type="GO" id="GO:0008250">
    <property type="term" value="C:oligosaccharyltransferase complex"/>
    <property type="evidence" value="ECO:0007669"/>
    <property type="project" value="UniProtKB-UniRule"/>
</dbReference>
<comment type="subunit">
    <text evidence="10">Component of the oligosaccharyltransferase (OST) complex.</text>
</comment>
<evidence type="ECO:0000256" key="1">
    <source>
        <dbReference type="ARBA" id="ARBA00002791"/>
    </source>
</evidence>
<proteinExistence type="inferred from homology"/>
<dbReference type="EMBL" id="NAJN01000922">
    <property type="protein sequence ID" value="TKA67302.1"/>
    <property type="molecule type" value="Genomic_DNA"/>
</dbReference>
<keyword evidence="5" id="KW-0812">Transmembrane</keyword>
<protein>
    <recommendedName>
        <fullName evidence="10">Dolichyl-diphosphooligosaccharide--protein glycosyltransferase subunit 1</fullName>
    </recommendedName>
</protein>
<evidence type="ECO:0000256" key="7">
    <source>
        <dbReference type="ARBA" id="ARBA00022824"/>
    </source>
</evidence>
<comment type="similarity">
    <text evidence="4 10">Belongs to the OST1 family.</text>
</comment>
<gene>
    <name evidence="11" type="ORF">B0A49_08522</name>
</gene>
<sequence length="163" mass="18043">MRASPFALACLSLLSSVCTADPNLTTPLASRQILPSNFKPPQVFRNVNLVRTVNLEKGYPRETVNVVIENVDSKPQSEYYLPFEQGSIARVGGFEARDKKNPEKGLLEAEIVEYGTYSPTEFYKIHLAEPLAPSAQQTLSIAYSVLSALVPLPAQINQLDKQY</sequence>
<keyword evidence="9" id="KW-0472">Membrane</keyword>
<dbReference type="Proteomes" id="UP000308768">
    <property type="component" value="Unassembled WGS sequence"/>
</dbReference>
<keyword evidence="12" id="KW-1185">Reference proteome</keyword>
<dbReference type="PANTHER" id="PTHR21049:SF0">
    <property type="entry name" value="DOLICHYL-DIPHOSPHOOLIGOSACCHARIDE--PROTEIN GLYCOSYLTRANSFERASE SUBUNIT 1"/>
    <property type="match status" value="1"/>
</dbReference>
<evidence type="ECO:0000313" key="12">
    <source>
        <dbReference type="Proteomes" id="UP000308768"/>
    </source>
</evidence>
<evidence type="ECO:0000256" key="9">
    <source>
        <dbReference type="ARBA" id="ARBA00023136"/>
    </source>
</evidence>
<evidence type="ECO:0000256" key="8">
    <source>
        <dbReference type="ARBA" id="ARBA00022989"/>
    </source>
</evidence>
<comment type="function">
    <text evidence="1 10">Subunit of the oligosaccharyl transferase (OST) complex that catalyzes the initial transfer of a defined glycan (Glc(3)Man(9)GlcNAc(2) in eukaryotes) from the lipid carrier dolichol-pyrophosphate to an asparagine residue within an Asn-X-Ser/Thr consensus motif in nascent polypeptide chains, the first step in protein N-glycosylation. N-glycosylation occurs cotranslationally and the complex associates with the Sec61 complex at the channel-forming translocon complex that mediates protein translocation across the endoplasmic reticulum (ER). All subunits are required for a maximal enzyme activity.</text>
</comment>